<name>A0AAD5R7W8_PARTN</name>
<comment type="caution">
    <text evidence="6">The sequence shown here is derived from an EMBL/GenBank/DDBJ whole genome shotgun (WGS) entry which is preliminary data.</text>
</comment>
<dbReference type="PANTHER" id="PTHR10407:SF15">
    <property type="entry name" value="HUNTINGTIN INTERACTING PROTEIN 1"/>
    <property type="match status" value="1"/>
</dbReference>
<keyword evidence="3" id="KW-0175">Coiled coil</keyword>
<feature type="signal peptide" evidence="4">
    <location>
        <begin position="1"/>
        <end position="18"/>
    </location>
</feature>
<dbReference type="GO" id="GO:0051015">
    <property type="term" value="F:actin filament binding"/>
    <property type="evidence" value="ECO:0007669"/>
    <property type="project" value="TreeGrafter"/>
</dbReference>
<dbReference type="GO" id="GO:0030136">
    <property type="term" value="C:clathrin-coated vesicle"/>
    <property type="evidence" value="ECO:0007669"/>
    <property type="project" value="TreeGrafter"/>
</dbReference>
<dbReference type="PROSITE" id="PS50945">
    <property type="entry name" value="I_LWEQ"/>
    <property type="match status" value="1"/>
</dbReference>
<dbReference type="GO" id="GO:0007015">
    <property type="term" value="P:actin filament organization"/>
    <property type="evidence" value="ECO:0007669"/>
    <property type="project" value="TreeGrafter"/>
</dbReference>
<dbReference type="InterPro" id="IPR035964">
    <property type="entry name" value="I/LWEQ_dom_sf"/>
</dbReference>
<feature type="coiled-coil region" evidence="3">
    <location>
        <begin position="33"/>
        <end position="103"/>
    </location>
</feature>
<evidence type="ECO:0000259" key="5">
    <source>
        <dbReference type="PROSITE" id="PS50945"/>
    </source>
</evidence>
<sequence length="330" mass="36107">MLAFWSLAVVQLPPITSSIEHFHGVNEQCNVVVRSAREAFSSANINLVKLESEVKKLSEMITALPLQTDVDKDVIGAELENEMMRMGEAIRTAVEEIEKLQEKARVNTDGLRLEVNETILGCCQKLMAAIMALVAASKELQMEIVAAGRGGASPQEFYKRNHQWTEGLLSAAKTVGVAARVLVESADGVITRQGKFEQLIVAAQEIAASTAQLFVSSRVKADPNSSKLAALSTSSKSVGQCTAQVVAAVKNGQTTLNEEGDLDFLNLTLHEAKKEEMESQVRILELEQKLVMERKRLAELRKRHYHMAQLAMPEQNGGNGGRDSSFEFIG</sequence>
<evidence type="ECO:0000256" key="3">
    <source>
        <dbReference type="SAM" id="Coils"/>
    </source>
</evidence>
<dbReference type="GO" id="GO:0048268">
    <property type="term" value="P:clathrin coat assembly"/>
    <property type="evidence" value="ECO:0007669"/>
    <property type="project" value="TreeGrafter"/>
</dbReference>
<dbReference type="GO" id="GO:0035615">
    <property type="term" value="F:clathrin adaptor activity"/>
    <property type="evidence" value="ECO:0007669"/>
    <property type="project" value="TreeGrafter"/>
</dbReference>
<comment type="subcellular location">
    <subcellularLocation>
        <location evidence="1">Cytoplasm</location>
    </subcellularLocation>
</comment>
<dbReference type="Gene3D" id="1.20.1410.10">
    <property type="entry name" value="I/LWEQ domain"/>
    <property type="match status" value="1"/>
</dbReference>
<keyword evidence="2" id="KW-0963">Cytoplasm</keyword>
<dbReference type="SMART" id="SM00307">
    <property type="entry name" value="ILWEQ"/>
    <property type="match status" value="1"/>
</dbReference>
<dbReference type="AlphaFoldDB" id="A0AAD5R7W8"/>
<dbReference type="EMBL" id="JAHQIW010006927">
    <property type="protein sequence ID" value="KAJ1371176.1"/>
    <property type="molecule type" value="Genomic_DNA"/>
</dbReference>
<protein>
    <submittedName>
        <fullName evidence="6">Huntington interacting protein 1</fullName>
    </submittedName>
</protein>
<evidence type="ECO:0000313" key="7">
    <source>
        <dbReference type="Proteomes" id="UP001196413"/>
    </source>
</evidence>
<dbReference type="SUPFAM" id="SSF109885">
    <property type="entry name" value="I/LWEQ domain"/>
    <property type="match status" value="1"/>
</dbReference>
<dbReference type="GO" id="GO:0080025">
    <property type="term" value="F:phosphatidylinositol-3,5-bisphosphate binding"/>
    <property type="evidence" value="ECO:0007669"/>
    <property type="project" value="TreeGrafter"/>
</dbReference>
<evidence type="ECO:0000256" key="4">
    <source>
        <dbReference type="SAM" id="SignalP"/>
    </source>
</evidence>
<dbReference type="InterPro" id="IPR002558">
    <property type="entry name" value="ILWEQ_dom"/>
</dbReference>
<feature type="coiled-coil region" evidence="3">
    <location>
        <begin position="267"/>
        <end position="303"/>
    </location>
</feature>
<gene>
    <name evidence="6" type="primary">HIPR1_1</name>
    <name evidence="6" type="ORF">KIN20_033077</name>
</gene>
<dbReference type="Pfam" id="PF01608">
    <property type="entry name" value="I_LWEQ"/>
    <property type="match status" value="1"/>
</dbReference>
<dbReference type="InterPro" id="IPR030224">
    <property type="entry name" value="Sla2_fam"/>
</dbReference>
<organism evidence="6 7">
    <name type="scientific">Parelaphostrongylus tenuis</name>
    <name type="common">Meningeal worm</name>
    <dbReference type="NCBI Taxonomy" id="148309"/>
    <lineage>
        <taxon>Eukaryota</taxon>
        <taxon>Metazoa</taxon>
        <taxon>Ecdysozoa</taxon>
        <taxon>Nematoda</taxon>
        <taxon>Chromadorea</taxon>
        <taxon>Rhabditida</taxon>
        <taxon>Rhabditina</taxon>
        <taxon>Rhabditomorpha</taxon>
        <taxon>Strongyloidea</taxon>
        <taxon>Metastrongylidae</taxon>
        <taxon>Parelaphostrongylus</taxon>
    </lineage>
</organism>
<proteinExistence type="predicted"/>
<keyword evidence="4" id="KW-0732">Signal</keyword>
<dbReference type="GO" id="GO:0006897">
    <property type="term" value="P:endocytosis"/>
    <property type="evidence" value="ECO:0007669"/>
    <property type="project" value="InterPro"/>
</dbReference>
<feature type="chain" id="PRO_5041939285" evidence="4">
    <location>
        <begin position="19"/>
        <end position="330"/>
    </location>
</feature>
<dbReference type="GO" id="GO:0032051">
    <property type="term" value="F:clathrin light chain binding"/>
    <property type="evidence" value="ECO:0007669"/>
    <property type="project" value="TreeGrafter"/>
</dbReference>
<keyword evidence="7" id="KW-1185">Reference proteome</keyword>
<evidence type="ECO:0000256" key="2">
    <source>
        <dbReference type="ARBA" id="ARBA00022490"/>
    </source>
</evidence>
<evidence type="ECO:0000313" key="6">
    <source>
        <dbReference type="EMBL" id="KAJ1371176.1"/>
    </source>
</evidence>
<dbReference type="Proteomes" id="UP001196413">
    <property type="component" value="Unassembled WGS sequence"/>
</dbReference>
<reference evidence="6" key="1">
    <citation type="submission" date="2021-06" db="EMBL/GenBank/DDBJ databases">
        <title>Parelaphostrongylus tenuis whole genome reference sequence.</title>
        <authorList>
            <person name="Garwood T.J."/>
            <person name="Larsen P.A."/>
            <person name="Fountain-Jones N.M."/>
            <person name="Garbe J.R."/>
            <person name="Macchietto M.G."/>
            <person name="Kania S.A."/>
            <person name="Gerhold R.W."/>
            <person name="Richards J.E."/>
            <person name="Wolf T.M."/>
        </authorList>
    </citation>
    <scope>NUCLEOTIDE SEQUENCE</scope>
    <source>
        <strain evidence="6">MNPRO001-30</strain>
        <tissue evidence="6">Meninges</tissue>
    </source>
</reference>
<dbReference type="GO" id="GO:0030864">
    <property type="term" value="C:cortical actin cytoskeleton"/>
    <property type="evidence" value="ECO:0007669"/>
    <property type="project" value="TreeGrafter"/>
</dbReference>
<dbReference type="FunFam" id="1.20.1410.10:FF:000006">
    <property type="entry name" value="Huntingtin interacting protein"/>
    <property type="match status" value="1"/>
</dbReference>
<dbReference type="PANTHER" id="PTHR10407">
    <property type="entry name" value="HUNTINGTIN INTERACTING PROTEIN 1"/>
    <property type="match status" value="1"/>
</dbReference>
<evidence type="ECO:0000256" key="1">
    <source>
        <dbReference type="ARBA" id="ARBA00004496"/>
    </source>
</evidence>
<dbReference type="GO" id="GO:0043325">
    <property type="term" value="F:phosphatidylinositol-3,4-bisphosphate binding"/>
    <property type="evidence" value="ECO:0007669"/>
    <property type="project" value="TreeGrafter"/>
</dbReference>
<accession>A0AAD5R7W8</accession>
<feature type="domain" description="I/LWEQ" evidence="5">
    <location>
        <begin position="67"/>
        <end position="308"/>
    </location>
</feature>